<evidence type="ECO:0000313" key="3">
    <source>
        <dbReference type="Proteomes" id="UP000272942"/>
    </source>
</evidence>
<organism evidence="2 3">
    <name type="scientific">Echinostoma caproni</name>
    <dbReference type="NCBI Taxonomy" id="27848"/>
    <lineage>
        <taxon>Eukaryota</taxon>
        <taxon>Metazoa</taxon>
        <taxon>Spiralia</taxon>
        <taxon>Lophotrochozoa</taxon>
        <taxon>Platyhelminthes</taxon>
        <taxon>Trematoda</taxon>
        <taxon>Digenea</taxon>
        <taxon>Plagiorchiida</taxon>
        <taxon>Echinostomata</taxon>
        <taxon>Echinostomatoidea</taxon>
        <taxon>Echinostomatidae</taxon>
        <taxon>Echinostoma</taxon>
    </lineage>
</organism>
<evidence type="ECO:0000313" key="2">
    <source>
        <dbReference type="EMBL" id="VDP81302.1"/>
    </source>
</evidence>
<gene>
    <name evidence="2" type="ORF">ECPE_LOCUS7509</name>
</gene>
<sequence>MTIRDGRVGDLAIVYLGDGCWRPLLLPPEVEVVTKSKVMRSSNEEEEERLYDHGPPQSQKQQRKELPVQQRTQHPVKTQKSTTHLHAHFQSTLSDTAQFGDQFRTILTAPSNTNKVDPNHIGTVPVSVSLYDLLRQKLAAVNPVLMGLLPNTGGPVQIPDTVPAAPTTAAAGATTILIPATPSNTPTVAINPIPSTSTPCITLNPQTYTLIPITVPSHELNRK</sequence>
<feature type="region of interest" description="Disordered" evidence="1">
    <location>
        <begin position="37"/>
        <end position="82"/>
    </location>
</feature>
<accession>A0A3P8FYE5</accession>
<protein>
    <submittedName>
        <fullName evidence="2">Uncharacterized protein</fullName>
    </submittedName>
</protein>
<dbReference type="Proteomes" id="UP000272942">
    <property type="component" value="Unassembled WGS sequence"/>
</dbReference>
<feature type="compositionally biased region" description="Polar residues" evidence="1">
    <location>
        <begin position="69"/>
        <end position="82"/>
    </location>
</feature>
<evidence type="ECO:0000256" key="1">
    <source>
        <dbReference type="SAM" id="MobiDB-lite"/>
    </source>
</evidence>
<dbReference type="OrthoDB" id="6249184at2759"/>
<dbReference type="EMBL" id="UZAN01044707">
    <property type="protein sequence ID" value="VDP81302.1"/>
    <property type="molecule type" value="Genomic_DNA"/>
</dbReference>
<proteinExistence type="predicted"/>
<name>A0A3P8FYE5_9TREM</name>
<reference evidence="2 3" key="1">
    <citation type="submission" date="2018-11" db="EMBL/GenBank/DDBJ databases">
        <authorList>
            <consortium name="Pathogen Informatics"/>
        </authorList>
    </citation>
    <scope>NUCLEOTIDE SEQUENCE [LARGE SCALE GENOMIC DNA]</scope>
    <source>
        <strain evidence="2 3">Egypt</strain>
    </source>
</reference>
<keyword evidence="3" id="KW-1185">Reference proteome</keyword>
<dbReference type="AlphaFoldDB" id="A0A3P8FYE5"/>